<sequence>MLLAVPTEIVNKITIEADGQTRGRLRRTCKLLNSIATPLVFESVYIDLAWRRRSRAVFLNSLTSGPKLAQYIIRLSLYLPKRFRRHLSRFSTKSRTKKREEILDSFDGMLLAAIPLMSDLRTFSWKSIEDSGRKYTQLIIEKISCLPLLSTLNISTGFSSWDVSWAHFSHIRNITYFGCGGAELATFLCHNRNIRSIDASVWRPQGLLEEGKSISLLFSSLPPGTHSRVKKLTLDGNAYNQLYRHEIPTLIPHLRHLESLDIHILPPNEFWDGLREDEIYLASLSYCERTLERPLLSYLVSYTGLRKLSLWVSDRSTPDDVHVAGLLTSVITINSWSLTKFHVDTFDNVAWCLNHPMLDALSSCHCLKSLRVCVDKSVNRLDADRNVVSIRSCLGFMAESLVSGNICGSLPFLRVRSDKDHRKSGP</sequence>
<accession>A0AA39NMY1</accession>
<protein>
    <submittedName>
        <fullName evidence="1">Uncharacterized protein</fullName>
    </submittedName>
</protein>
<gene>
    <name evidence="1" type="ORF">IW261DRAFT_1055170</name>
</gene>
<dbReference type="AlphaFoldDB" id="A0AA39NMY1"/>
<evidence type="ECO:0000313" key="2">
    <source>
        <dbReference type="Proteomes" id="UP001175227"/>
    </source>
</evidence>
<organism evidence="1 2">
    <name type="scientific">Armillaria novae-zelandiae</name>
    <dbReference type="NCBI Taxonomy" id="153914"/>
    <lineage>
        <taxon>Eukaryota</taxon>
        <taxon>Fungi</taxon>
        <taxon>Dikarya</taxon>
        <taxon>Basidiomycota</taxon>
        <taxon>Agaricomycotina</taxon>
        <taxon>Agaricomycetes</taxon>
        <taxon>Agaricomycetidae</taxon>
        <taxon>Agaricales</taxon>
        <taxon>Marasmiineae</taxon>
        <taxon>Physalacriaceae</taxon>
        <taxon>Armillaria</taxon>
    </lineage>
</organism>
<dbReference type="EMBL" id="JAUEPR010000070">
    <property type="protein sequence ID" value="KAK0468616.1"/>
    <property type="molecule type" value="Genomic_DNA"/>
</dbReference>
<dbReference type="SUPFAM" id="SSF52047">
    <property type="entry name" value="RNI-like"/>
    <property type="match status" value="1"/>
</dbReference>
<keyword evidence="2" id="KW-1185">Reference proteome</keyword>
<name>A0AA39NMY1_9AGAR</name>
<reference evidence="1" key="1">
    <citation type="submission" date="2023-06" db="EMBL/GenBank/DDBJ databases">
        <authorList>
            <consortium name="Lawrence Berkeley National Laboratory"/>
            <person name="Ahrendt S."/>
            <person name="Sahu N."/>
            <person name="Indic B."/>
            <person name="Wong-Bajracharya J."/>
            <person name="Merenyi Z."/>
            <person name="Ke H.-M."/>
            <person name="Monk M."/>
            <person name="Kocsube S."/>
            <person name="Drula E."/>
            <person name="Lipzen A."/>
            <person name="Balint B."/>
            <person name="Henrissat B."/>
            <person name="Andreopoulos B."/>
            <person name="Martin F.M."/>
            <person name="Harder C.B."/>
            <person name="Rigling D."/>
            <person name="Ford K.L."/>
            <person name="Foster G.D."/>
            <person name="Pangilinan J."/>
            <person name="Papanicolaou A."/>
            <person name="Barry K."/>
            <person name="LaButti K."/>
            <person name="Viragh M."/>
            <person name="Koriabine M."/>
            <person name="Yan M."/>
            <person name="Riley R."/>
            <person name="Champramary S."/>
            <person name="Plett K.L."/>
            <person name="Tsai I.J."/>
            <person name="Slot J."/>
            <person name="Sipos G."/>
            <person name="Plett J."/>
            <person name="Nagy L.G."/>
            <person name="Grigoriev I.V."/>
        </authorList>
    </citation>
    <scope>NUCLEOTIDE SEQUENCE</scope>
    <source>
        <strain evidence="1">ICMP 16352</strain>
    </source>
</reference>
<proteinExistence type="predicted"/>
<dbReference type="Proteomes" id="UP001175227">
    <property type="component" value="Unassembled WGS sequence"/>
</dbReference>
<comment type="caution">
    <text evidence="1">The sequence shown here is derived from an EMBL/GenBank/DDBJ whole genome shotgun (WGS) entry which is preliminary data.</text>
</comment>
<evidence type="ECO:0000313" key="1">
    <source>
        <dbReference type="EMBL" id="KAK0468616.1"/>
    </source>
</evidence>